<dbReference type="Pfam" id="PF00295">
    <property type="entry name" value="Glyco_hydro_28"/>
    <property type="match status" value="2"/>
</dbReference>
<keyword evidence="12" id="KW-1185">Reference proteome</keyword>
<name>A0A9Q0H0L6_9MAGN</name>
<evidence type="ECO:0000256" key="10">
    <source>
        <dbReference type="SAM" id="SignalP"/>
    </source>
</evidence>
<evidence type="ECO:0000313" key="12">
    <source>
        <dbReference type="Proteomes" id="UP001141806"/>
    </source>
</evidence>
<evidence type="ECO:0008006" key="13">
    <source>
        <dbReference type="Google" id="ProtNLM"/>
    </source>
</evidence>
<reference evidence="11" key="1">
    <citation type="journal article" date="2023" name="Plant J.">
        <title>The genome of the king protea, Protea cynaroides.</title>
        <authorList>
            <person name="Chang J."/>
            <person name="Duong T.A."/>
            <person name="Schoeman C."/>
            <person name="Ma X."/>
            <person name="Roodt D."/>
            <person name="Barker N."/>
            <person name="Li Z."/>
            <person name="Van de Peer Y."/>
            <person name="Mizrachi E."/>
        </authorList>
    </citation>
    <scope>NUCLEOTIDE SEQUENCE</scope>
    <source>
        <tissue evidence="11">Young leaves</tissue>
    </source>
</reference>
<evidence type="ECO:0000256" key="3">
    <source>
        <dbReference type="ARBA" id="ARBA00022512"/>
    </source>
</evidence>
<dbReference type="PANTHER" id="PTHR31375">
    <property type="match status" value="1"/>
</dbReference>
<protein>
    <recommendedName>
        <fullName evidence="13">Polygalacturonase</fullName>
    </recommendedName>
</protein>
<evidence type="ECO:0000256" key="1">
    <source>
        <dbReference type="ARBA" id="ARBA00004191"/>
    </source>
</evidence>
<evidence type="ECO:0000256" key="7">
    <source>
        <dbReference type="ARBA" id="ARBA00023316"/>
    </source>
</evidence>
<feature type="signal peptide" evidence="10">
    <location>
        <begin position="1"/>
        <end position="30"/>
    </location>
</feature>
<keyword evidence="3" id="KW-0134">Cell wall</keyword>
<evidence type="ECO:0000256" key="4">
    <source>
        <dbReference type="ARBA" id="ARBA00022525"/>
    </source>
</evidence>
<dbReference type="InterPro" id="IPR006626">
    <property type="entry name" value="PbH1"/>
</dbReference>
<dbReference type="GO" id="GO:0004650">
    <property type="term" value="F:polygalacturonase activity"/>
    <property type="evidence" value="ECO:0007669"/>
    <property type="project" value="InterPro"/>
</dbReference>
<proteinExistence type="inferred from homology"/>
<evidence type="ECO:0000256" key="6">
    <source>
        <dbReference type="ARBA" id="ARBA00023295"/>
    </source>
</evidence>
<evidence type="ECO:0000313" key="11">
    <source>
        <dbReference type="EMBL" id="KAJ4954999.1"/>
    </source>
</evidence>
<comment type="subcellular location">
    <subcellularLocation>
        <location evidence="1">Secreted</location>
        <location evidence="1">Cell wall</location>
    </subcellularLocation>
</comment>
<comment type="similarity">
    <text evidence="2 9">Belongs to the glycosyl hydrolase 28 family.</text>
</comment>
<dbReference type="GO" id="GO:0071555">
    <property type="term" value="P:cell wall organization"/>
    <property type="evidence" value="ECO:0007669"/>
    <property type="project" value="UniProtKB-KW"/>
</dbReference>
<evidence type="ECO:0000256" key="8">
    <source>
        <dbReference type="PROSITE-ProRule" id="PRU10052"/>
    </source>
</evidence>
<feature type="active site" evidence="8">
    <location>
        <position position="252"/>
    </location>
</feature>
<dbReference type="InterPro" id="IPR000743">
    <property type="entry name" value="Glyco_hydro_28"/>
</dbReference>
<dbReference type="InterPro" id="IPR012334">
    <property type="entry name" value="Pectin_lyas_fold"/>
</dbReference>
<feature type="chain" id="PRO_5040241850" description="Polygalacturonase" evidence="10">
    <location>
        <begin position="31"/>
        <end position="361"/>
    </location>
</feature>
<dbReference type="PROSITE" id="PS00502">
    <property type="entry name" value="POLYGALACTURONASE"/>
    <property type="match status" value="1"/>
</dbReference>
<dbReference type="SMART" id="SM00710">
    <property type="entry name" value="PbH1"/>
    <property type="match status" value="4"/>
</dbReference>
<keyword evidence="6 9" id="KW-0326">Glycosidase</keyword>
<dbReference type="Gene3D" id="2.160.20.10">
    <property type="entry name" value="Single-stranded right-handed beta-helix, Pectin lyase-like"/>
    <property type="match status" value="1"/>
</dbReference>
<sequence>MATVIMVNSSLLPLLIFFIVLLQLFSSTSAVNSITIENFGAIGDGITDAGPAMLAAWSAACTSLVPVDILVPRKTYFLTSVVLNGPCNNSLITFQMEGSTLLAPDYKDTKLSSDYWIRFNGVQGVSLIGGFLDGKGSDFWKCKASTNTASCLPNTGASSLGFLNSKDILVQKLTSSDSKLFHLVFLSSRNVTLDHVTIKAPGDSPNTDGIHVQGSTQVLIQDTGIMTGDDCISVGPGTQDLQIMRVNCGPGHGISIGSLGKGAIEAGVEGVLVRNSTFSGSTNGDSGVKVSNVTYSNIVGTSATPIAMNFNCSTTVPCEEIILEAINLNLINGQPTSFCHSAKGTVRAGVISPTINFNTCT</sequence>
<organism evidence="11 12">
    <name type="scientific">Protea cynaroides</name>
    <dbReference type="NCBI Taxonomy" id="273540"/>
    <lineage>
        <taxon>Eukaryota</taxon>
        <taxon>Viridiplantae</taxon>
        <taxon>Streptophyta</taxon>
        <taxon>Embryophyta</taxon>
        <taxon>Tracheophyta</taxon>
        <taxon>Spermatophyta</taxon>
        <taxon>Magnoliopsida</taxon>
        <taxon>Proteales</taxon>
        <taxon>Proteaceae</taxon>
        <taxon>Protea</taxon>
    </lineage>
</organism>
<dbReference type="AlphaFoldDB" id="A0A9Q0H0L6"/>
<evidence type="ECO:0000256" key="5">
    <source>
        <dbReference type="ARBA" id="ARBA00022801"/>
    </source>
</evidence>
<dbReference type="OrthoDB" id="187139at2759"/>
<evidence type="ECO:0000256" key="9">
    <source>
        <dbReference type="RuleBase" id="RU361169"/>
    </source>
</evidence>
<keyword evidence="10" id="KW-0732">Signal</keyword>
<dbReference type="EMBL" id="JAMYWD010000011">
    <property type="protein sequence ID" value="KAJ4954999.1"/>
    <property type="molecule type" value="Genomic_DNA"/>
</dbReference>
<comment type="caution">
    <text evidence="11">The sequence shown here is derived from an EMBL/GenBank/DDBJ whole genome shotgun (WGS) entry which is preliminary data.</text>
</comment>
<dbReference type="GO" id="GO:0005975">
    <property type="term" value="P:carbohydrate metabolic process"/>
    <property type="evidence" value="ECO:0007669"/>
    <property type="project" value="InterPro"/>
</dbReference>
<dbReference type="InterPro" id="IPR011050">
    <property type="entry name" value="Pectin_lyase_fold/virulence"/>
</dbReference>
<accession>A0A9Q0H0L6</accession>
<dbReference type="SUPFAM" id="SSF51126">
    <property type="entry name" value="Pectin lyase-like"/>
    <property type="match status" value="1"/>
</dbReference>
<gene>
    <name evidence="11" type="ORF">NE237_011782</name>
</gene>
<keyword evidence="5 9" id="KW-0378">Hydrolase</keyword>
<keyword evidence="7" id="KW-0961">Cell wall biogenesis/degradation</keyword>
<evidence type="ECO:0000256" key="2">
    <source>
        <dbReference type="ARBA" id="ARBA00008834"/>
    </source>
</evidence>
<dbReference type="Proteomes" id="UP001141806">
    <property type="component" value="Unassembled WGS sequence"/>
</dbReference>
<keyword evidence="4" id="KW-0964">Secreted</keyword>